<dbReference type="Proteomes" id="UP000069771">
    <property type="component" value="Chromosome"/>
</dbReference>
<feature type="domain" description="AB hydrolase-1" evidence="1">
    <location>
        <begin position="13"/>
        <end position="205"/>
    </location>
</feature>
<dbReference type="SUPFAM" id="SSF53474">
    <property type="entry name" value="alpha/beta-Hydrolases"/>
    <property type="match status" value="1"/>
</dbReference>
<dbReference type="Proteomes" id="UP000186758">
    <property type="component" value="Unassembled WGS sequence"/>
</dbReference>
<dbReference type="PANTHER" id="PTHR43798">
    <property type="entry name" value="MONOACYLGLYCEROL LIPASE"/>
    <property type="match status" value="1"/>
</dbReference>
<dbReference type="InterPro" id="IPR000073">
    <property type="entry name" value="AB_hydrolase_1"/>
</dbReference>
<dbReference type="Gene3D" id="3.40.50.1820">
    <property type="entry name" value="alpha/beta hydrolase"/>
    <property type="match status" value="1"/>
</dbReference>
<protein>
    <recommendedName>
        <fullName evidence="1">AB hydrolase-1 domain-containing protein</fullName>
    </recommendedName>
</protein>
<evidence type="ECO:0000313" key="2">
    <source>
        <dbReference type="EMBL" id="AMK53689.1"/>
    </source>
</evidence>
<evidence type="ECO:0000259" key="1">
    <source>
        <dbReference type="Pfam" id="PF12697"/>
    </source>
</evidence>
<evidence type="ECO:0000313" key="4">
    <source>
        <dbReference type="Proteomes" id="UP000069771"/>
    </source>
</evidence>
<reference evidence="2 4" key="1">
    <citation type="journal article" date="2016" name="Gut Pathog.">
        <title>Whole genome sequencing of "Faecalibaculum rodentium" ALO17, isolated from C57BL/6J laboratory mouse feces.</title>
        <authorList>
            <person name="Lim S."/>
            <person name="Chang D.H."/>
            <person name="Ahn S."/>
            <person name="Kim B.C."/>
        </authorList>
    </citation>
    <scope>NUCLEOTIDE SEQUENCE [LARGE SCALE GENOMIC DNA]</scope>
    <source>
        <strain evidence="2 4">Alo17</strain>
    </source>
</reference>
<dbReference type="RefSeq" id="WP_067555132.1">
    <property type="nucleotide sequence ID" value="NZ_CAJTBG010000004.1"/>
</dbReference>
<name>A0A140DSR2_9FIRM</name>
<organism evidence="2 4">
    <name type="scientific">Faecalibaculum rodentium</name>
    <dbReference type="NCBI Taxonomy" id="1702221"/>
    <lineage>
        <taxon>Bacteria</taxon>
        <taxon>Bacillati</taxon>
        <taxon>Bacillota</taxon>
        <taxon>Erysipelotrichia</taxon>
        <taxon>Erysipelotrichales</taxon>
        <taxon>Erysipelotrichaceae</taxon>
        <taxon>Faecalibaculum</taxon>
    </lineage>
</organism>
<dbReference type="EMBL" id="MPJZ01000054">
    <property type="protein sequence ID" value="OLU44969.1"/>
    <property type="molecule type" value="Genomic_DNA"/>
</dbReference>
<reference evidence="3 5" key="2">
    <citation type="submission" date="2016-11" db="EMBL/GenBank/DDBJ databases">
        <title>Description of two novel members of the family Erysipelotrichaceae: Ileibacterium lipovorans gen. nov., sp. nov. and Dubosiella newyorkensis, gen. nov., sp. nov.</title>
        <authorList>
            <person name="Cox L.M."/>
            <person name="Sohn J."/>
            <person name="Tyrrell K.L."/>
            <person name="Citron D.M."/>
            <person name="Lawson P.A."/>
            <person name="Patel N.B."/>
            <person name="Iizumi T."/>
            <person name="Perez-Perez G.I."/>
            <person name="Goldstein E.J."/>
            <person name="Blaser M.J."/>
        </authorList>
    </citation>
    <scope>NUCLEOTIDE SEQUENCE [LARGE SCALE GENOMIC DNA]</scope>
    <source>
        <strain evidence="3 5">NYU-BL-K8</strain>
    </source>
</reference>
<gene>
    <name evidence="2" type="ORF">AALO17_05550</name>
    <name evidence="3" type="ORF">BO223_06565</name>
</gene>
<sequence length="219" mass="24319">MTDTQQTTKQPPLVLLHGLGQDAASWKPVIRHLPPDTELVAPELKEYLENSAHYEQLVFGLEQALSRVEQPADLAGLSLGAVLALNHALQHPDAVRSLILVAPQVKMPRALLKIQNAAFSLMPEKMFAETGLNRMQMKTLSTSMMDLDFSKQLKNLTCPVLILVGSKDRVNQKAARQLLSLVPQARLLILDGGHELNRDNPDQLAGMIRFFRRELLAHG</sequence>
<dbReference type="KEGG" id="fro:AALO17_05550"/>
<dbReference type="GO" id="GO:0016020">
    <property type="term" value="C:membrane"/>
    <property type="evidence" value="ECO:0007669"/>
    <property type="project" value="TreeGrafter"/>
</dbReference>
<dbReference type="OrthoDB" id="9775557at2"/>
<evidence type="ECO:0000313" key="3">
    <source>
        <dbReference type="EMBL" id="OLU44969.1"/>
    </source>
</evidence>
<dbReference type="Pfam" id="PF12697">
    <property type="entry name" value="Abhydrolase_6"/>
    <property type="match status" value="1"/>
</dbReference>
<dbReference type="PANTHER" id="PTHR43798:SF33">
    <property type="entry name" value="HYDROLASE, PUTATIVE (AFU_ORTHOLOGUE AFUA_2G14860)-RELATED"/>
    <property type="match status" value="1"/>
</dbReference>
<dbReference type="GeneID" id="78477389"/>
<dbReference type="InterPro" id="IPR029058">
    <property type="entry name" value="AB_hydrolase_fold"/>
</dbReference>
<evidence type="ECO:0000313" key="5">
    <source>
        <dbReference type="Proteomes" id="UP000186758"/>
    </source>
</evidence>
<dbReference type="EMBL" id="CP011391">
    <property type="protein sequence ID" value="AMK53689.1"/>
    <property type="molecule type" value="Genomic_DNA"/>
</dbReference>
<dbReference type="STRING" id="1702221.AALO17_05550"/>
<proteinExistence type="predicted"/>
<dbReference type="InterPro" id="IPR050266">
    <property type="entry name" value="AB_hydrolase_sf"/>
</dbReference>
<keyword evidence="4" id="KW-1185">Reference proteome</keyword>
<accession>A0A140DSR2</accession>
<dbReference type="AlphaFoldDB" id="A0A140DSR2"/>